<evidence type="ECO:0000256" key="7">
    <source>
        <dbReference type="ARBA" id="ARBA00023136"/>
    </source>
</evidence>
<evidence type="ECO:0000313" key="10">
    <source>
        <dbReference type="Proteomes" id="UP001266305"/>
    </source>
</evidence>
<evidence type="ECO:0000256" key="6">
    <source>
        <dbReference type="ARBA" id="ARBA00023065"/>
    </source>
</evidence>
<comment type="caution">
    <text evidence="9">The sequence shown here is derived from an EMBL/GenBank/DDBJ whole genome shotgun (WGS) entry which is preliminary data.</text>
</comment>
<keyword evidence="10" id="KW-1185">Reference proteome</keyword>
<dbReference type="PANTHER" id="PTHR12191:SF2">
    <property type="entry name" value="METAL CATION SYMPORTER ZIP8"/>
    <property type="match status" value="1"/>
</dbReference>
<evidence type="ECO:0000256" key="5">
    <source>
        <dbReference type="ARBA" id="ARBA00022989"/>
    </source>
</evidence>
<accession>A0ABQ9W367</accession>
<keyword evidence="5 8" id="KW-1133">Transmembrane helix</keyword>
<evidence type="ECO:0000256" key="1">
    <source>
        <dbReference type="ARBA" id="ARBA00004141"/>
    </source>
</evidence>
<dbReference type="InterPro" id="IPR050799">
    <property type="entry name" value="ZIP_Transporter"/>
</dbReference>
<dbReference type="EMBL" id="JASSZA010000003">
    <property type="protein sequence ID" value="KAK2116066.1"/>
    <property type="molecule type" value="Genomic_DNA"/>
</dbReference>
<feature type="transmembrane region" description="Helical" evidence="8">
    <location>
        <begin position="40"/>
        <end position="58"/>
    </location>
</feature>
<proteinExistence type="inferred from homology"/>
<keyword evidence="4" id="KW-0862">Zinc</keyword>
<keyword evidence="4" id="KW-0813">Transport</keyword>
<keyword evidence="4" id="KW-0864">Zinc transport</keyword>
<comment type="similarity">
    <text evidence="2">Belongs to the ZIP transporter (TC 2.A.5) family.</text>
</comment>
<gene>
    <name evidence="9" type="ORF">P7K49_006692</name>
</gene>
<feature type="non-terminal residue" evidence="9">
    <location>
        <position position="61"/>
    </location>
</feature>
<keyword evidence="6" id="KW-0406">Ion transport</keyword>
<reference evidence="9 10" key="1">
    <citation type="submission" date="2023-05" db="EMBL/GenBank/DDBJ databases">
        <title>B98-5 Cell Line De Novo Hybrid Assembly: An Optical Mapping Approach.</title>
        <authorList>
            <person name="Kananen K."/>
            <person name="Auerbach J.A."/>
            <person name="Kautto E."/>
            <person name="Blachly J.S."/>
        </authorList>
    </citation>
    <scope>NUCLEOTIDE SEQUENCE [LARGE SCALE GENOMIC DNA]</scope>
    <source>
        <strain evidence="9">B95-8</strain>
        <tissue evidence="9">Cell line</tissue>
    </source>
</reference>
<evidence type="ECO:0000313" key="9">
    <source>
        <dbReference type="EMBL" id="KAK2116066.1"/>
    </source>
</evidence>
<evidence type="ECO:0000256" key="4">
    <source>
        <dbReference type="ARBA" id="ARBA00022906"/>
    </source>
</evidence>
<name>A0ABQ9W367_SAGOE</name>
<comment type="subcellular location">
    <subcellularLocation>
        <location evidence="1">Membrane</location>
        <topology evidence="1">Multi-pass membrane protein</topology>
    </subcellularLocation>
</comment>
<sequence>DFVILLNAGMSTRQALLFNFLSACSCYVGLAFGILVGNNFAPNIIFALAGGMFLYISLADM</sequence>
<evidence type="ECO:0000256" key="8">
    <source>
        <dbReference type="SAM" id="Phobius"/>
    </source>
</evidence>
<dbReference type="PANTHER" id="PTHR12191">
    <property type="entry name" value="SOLUTE CARRIER FAMILY 39"/>
    <property type="match status" value="1"/>
</dbReference>
<dbReference type="Pfam" id="PF02535">
    <property type="entry name" value="Zip"/>
    <property type="match status" value="1"/>
</dbReference>
<dbReference type="InterPro" id="IPR003689">
    <property type="entry name" value="ZIP"/>
</dbReference>
<evidence type="ECO:0000256" key="3">
    <source>
        <dbReference type="ARBA" id="ARBA00022692"/>
    </source>
</evidence>
<feature type="non-terminal residue" evidence="9">
    <location>
        <position position="1"/>
    </location>
</feature>
<keyword evidence="3 8" id="KW-0812">Transmembrane</keyword>
<feature type="transmembrane region" description="Helical" evidence="8">
    <location>
        <begin position="15"/>
        <end position="34"/>
    </location>
</feature>
<keyword evidence="7 8" id="KW-0472">Membrane</keyword>
<evidence type="ECO:0000256" key="2">
    <source>
        <dbReference type="ARBA" id="ARBA00006939"/>
    </source>
</evidence>
<organism evidence="9 10">
    <name type="scientific">Saguinus oedipus</name>
    <name type="common">Cotton-top tamarin</name>
    <name type="synonym">Oedipomidas oedipus</name>
    <dbReference type="NCBI Taxonomy" id="9490"/>
    <lineage>
        <taxon>Eukaryota</taxon>
        <taxon>Metazoa</taxon>
        <taxon>Chordata</taxon>
        <taxon>Craniata</taxon>
        <taxon>Vertebrata</taxon>
        <taxon>Euteleostomi</taxon>
        <taxon>Mammalia</taxon>
        <taxon>Eutheria</taxon>
        <taxon>Euarchontoglires</taxon>
        <taxon>Primates</taxon>
        <taxon>Haplorrhini</taxon>
        <taxon>Platyrrhini</taxon>
        <taxon>Cebidae</taxon>
        <taxon>Callitrichinae</taxon>
        <taxon>Saguinus</taxon>
    </lineage>
</organism>
<protein>
    <submittedName>
        <fullName evidence="9">Uncharacterized protein</fullName>
    </submittedName>
</protein>
<dbReference type="Proteomes" id="UP001266305">
    <property type="component" value="Unassembled WGS sequence"/>
</dbReference>